<dbReference type="InterPro" id="IPR032675">
    <property type="entry name" value="LRR_dom_sf"/>
</dbReference>
<proteinExistence type="predicted"/>
<reference evidence="1 2" key="1">
    <citation type="journal article" date="2016" name="Mol. Biol. Evol.">
        <title>Comparative Genomics of Early-Diverging Mushroom-Forming Fungi Provides Insights into the Origins of Lignocellulose Decay Capabilities.</title>
        <authorList>
            <person name="Nagy L.G."/>
            <person name="Riley R."/>
            <person name="Tritt A."/>
            <person name="Adam C."/>
            <person name="Daum C."/>
            <person name="Floudas D."/>
            <person name="Sun H."/>
            <person name="Yadav J.S."/>
            <person name="Pangilinan J."/>
            <person name="Larsson K.H."/>
            <person name="Matsuura K."/>
            <person name="Barry K."/>
            <person name="Labutti K."/>
            <person name="Kuo R."/>
            <person name="Ohm R.A."/>
            <person name="Bhattacharya S.S."/>
            <person name="Shirouzu T."/>
            <person name="Yoshinaga Y."/>
            <person name="Martin F.M."/>
            <person name="Grigoriev I.V."/>
            <person name="Hibbett D.S."/>
        </authorList>
    </citation>
    <scope>NUCLEOTIDE SEQUENCE [LARGE SCALE GENOMIC DNA]</scope>
    <source>
        <strain evidence="1 2">CBS 109695</strain>
    </source>
</reference>
<dbReference type="OrthoDB" id="2950051at2759"/>
<dbReference type="EMBL" id="KV417577">
    <property type="protein sequence ID" value="KZP17950.1"/>
    <property type="molecule type" value="Genomic_DNA"/>
</dbReference>
<gene>
    <name evidence="1" type="ORF">FIBSPDRAFT_605216</name>
</gene>
<name>A0A166GLD7_9AGAM</name>
<evidence type="ECO:0000313" key="1">
    <source>
        <dbReference type="EMBL" id="KZP17950.1"/>
    </source>
</evidence>
<keyword evidence="2" id="KW-1185">Reference proteome</keyword>
<organism evidence="1 2">
    <name type="scientific">Athelia psychrophila</name>
    <dbReference type="NCBI Taxonomy" id="1759441"/>
    <lineage>
        <taxon>Eukaryota</taxon>
        <taxon>Fungi</taxon>
        <taxon>Dikarya</taxon>
        <taxon>Basidiomycota</taxon>
        <taxon>Agaricomycotina</taxon>
        <taxon>Agaricomycetes</taxon>
        <taxon>Agaricomycetidae</taxon>
        <taxon>Atheliales</taxon>
        <taxon>Atheliaceae</taxon>
        <taxon>Athelia</taxon>
    </lineage>
</organism>
<dbReference type="SUPFAM" id="SSF52047">
    <property type="entry name" value="RNI-like"/>
    <property type="match status" value="1"/>
</dbReference>
<protein>
    <recommendedName>
        <fullName evidence="3">F-box domain-containing protein</fullName>
    </recommendedName>
</protein>
<dbReference type="STRING" id="436010.A0A166GLD7"/>
<dbReference type="Proteomes" id="UP000076532">
    <property type="component" value="Unassembled WGS sequence"/>
</dbReference>
<dbReference type="AlphaFoldDB" id="A0A166GLD7"/>
<evidence type="ECO:0008006" key="3">
    <source>
        <dbReference type="Google" id="ProtNLM"/>
    </source>
</evidence>
<evidence type="ECO:0000313" key="2">
    <source>
        <dbReference type="Proteomes" id="UP000076532"/>
    </source>
</evidence>
<dbReference type="Gene3D" id="3.80.10.10">
    <property type="entry name" value="Ribonuclease Inhibitor"/>
    <property type="match status" value="1"/>
</dbReference>
<accession>A0A166GLD7</accession>
<sequence>MTIHRALAIVDIVVSISAQLEEENEKATLASCAQCCRFFSTLALDSLWRRLDVTLPLDRLFPQDLEEFSTSKELLEVWARFDFYANRVHYVADENNLSDLFYQLSALRTGVAPLPSLRHLSLVDVPPLRLHFPPHIRSLAIAVPQRLSGKSAEAILTRFATQVPLLKKLKLSGPVPVTILPIITTFQHLHCVDLDRIDLPRPLDQNAFDAFITALSRMPAIAELDLPRVRGGEPVVPACGGFPCLELLSSWDPPQTLSKFIAALDTRNLHHIHIASRLSSTSELHDCLRVISSTHGQSIRTVEMARGHDLEDLPWMNTIQPLLDISNMVNVAFPLTMQSNISVADVRAMANAWPRLTKIGGIRLGDSESAYQAIISFYRLCPTLLFLDIYVDGECIGPFPESQALLPHPLRILNADFSHTPEDRRCRCGLWEWLGQMFPRLTLTTSLAFRDKWVHTPIDTAVQDAQATRFEPTPV</sequence>